<dbReference type="Gene3D" id="1.10.560.10">
    <property type="entry name" value="GroEL-like equatorial domain"/>
    <property type="match status" value="1"/>
</dbReference>
<keyword evidence="2 5" id="KW-0547">Nucleotide-binding</keyword>
<comment type="similarity">
    <text evidence="1 5">Belongs to the TCP-1 chaperonin family.</text>
</comment>
<dbReference type="SUPFAM" id="SSF52029">
    <property type="entry name" value="GroEL apical domain-like"/>
    <property type="match status" value="1"/>
</dbReference>
<dbReference type="PANTHER" id="PTHR11353">
    <property type="entry name" value="CHAPERONIN"/>
    <property type="match status" value="1"/>
</dbReference>
<evidence type="ECO:0000256" key="3">
    <source>
        <dbReference type="ARBA" id="ARBA00022840"/>
    </source>
</evidence>
<evidence type="ECO:0000256" key="5">
    <source>
        <dbReference type="RuleBase" id="RU004187"/>
    </source>
</evidence>
<dbReference type="InterPro" id="IPR002194">
    <property type="entry name" value="Chaperonin_TCP-1_CS"/>
</dbReference>
<dbReference type="EMBL" id="JARGDH010000006">
    <property type="protein sequence ID" value="KAL0265563.1"/>
    <property type="molecule type" value="Genomic_DNA"/>
</dbReference>
<keyword evidence="3 5" id="KW-0067">ATP-binding</keyword>
<evidence type="ECO:0000313" key="6">
    <source>
        <dbReference type="EMBL" id="KAL0265563.1"/>
    </source>
</evidence>
<dbReference type="PROSITE" id="PS00751">
    <property type="entry name" value="TCP1_2"/>
    <property type="match status" value="1"/>
</dbReference>
<dbReference type="InterPro" id="IPR027409">
    <property type="entry name" value="GroEL-like_apical_dom_sf"/>
</dbReference>
<gene>
    <name evidence="6" type="ORF">PYX00_011275</name>
</gene>
<dbReference type="GO" id="GO:0140662">
    <property type="term" value="F:ATP-dependent protein folding chaperone"/>
    <property type="evidence" value="ECO:0007669"/>
    <property type="project" value="InterPro"/>
</dbReference>
<dbReference type="PRINTS" id="PR00304">
    <property type="entry name" value="TCOMPLEXTCP1"/>
</dbReference>
<dbReference type="GO" id="GO:0005524">
    <property type="term" value="F:ATP binding"/>
    <property type="evidence" value="ECO:0007669"/>
    <property type="project" value="UniProtKB-KW"/>
</dbReference>
<comment type="caution">
    <text evidence="6">The sequence shown here is derived from an EMBL/GenBank/DDBJ whole genome shotgun (WGS) entry which is preliminary data.</text>
</comment>
<name>A0AAW2H7E8_9NEOP</name>
<protein>
    <recommendedName>
        <fullName evidence="7">T-complex protein 1 subunit gamma</fullName>
    </recommendedName>
</protein>
<organism evidence="6">
    <name type="scientific">Menopon gallinae</name>
    <name type="common">poultry shaft louse</name>
    <dbReference type="NCBI Taxonomy" id="328185"/>
    <lineage>
        <taxon>Eukaryota</taxon>
        <taxon>Metazoa</taxon>
        <taxon>Ecdysozoa</taxon>
        <taxon>Arthropoda</taxon>
        <taxon>Hexapoda</taxon>
        <taxon>Insecta</taxon>
        <taxon>Pterygota</taxon>
        <taxon>Neoptera</taxon>
        <taxon>Paraneoptera</taxon>
        <taxon>Psocodea</taxon>
        <taxon>Troctomorpha</taxon>
        <taxon>Phthiraptera</taxon>
        <taxon>Amblycera</taxon>
        <taxon>Menoponidae</taxon>
        <taxon>Menopon</taxon>
    </lineage>
</organism>
<keyword evidence="4 5" id="KW-0143">Chaperone</keyword>
<dbReference type="SUPFAM" id="SSF48592">
    <property type="entry name" value="GroEL equatorial domain-like"/>
    <property type="match status" value="1"/>
</dbReference>
<proteinExistence type="inferred from homology"/>
<dbReference type="InterPro" id="IPR017998">
    <property type="entry name" value="Chaperone_TCP-1"/>
</dbReference>
<dbReference type="AlphaFoldDB" id="A0AAW2H7E8"/>
<evidence type="ECO:0000256" key="2">
    <source>
        <dbReference type="ARBA" id="ARBA00022741"/>
    </source>
</evidence>
<dbReference type="GO" id="GO:0051082">
    <property type="term" value="F:unfolded protein binding"/>
    <property type="evidence" value="ECO:0007669"/>
    <property type="project" value="InterPro"/>
</dbReference>
<sequence length="479" mass="52450">MQKMVITRIGSIELTNDGNAILREIDVAHPAAKSLLELAKTQDDEVGDGTTSVIVLAAELLQKMSGLLFGNVHPVRITQAMGRVLAHCLEHLRSLAVDVGRGEAERLAIVRASVGTKLCSVLGVRVDELALKAVKTVFSEEFGAKRVDLKSDMRVEKIVGSDFGACEVMDGVILNKNIIHAQMRRTIESPRILVLDVPLEYKKGESQTSYEFRDPAAFKRALEVEEEQIRQMCSRIAELSPDIVVTEKGISDLAMSILFANNITALRRLKKSETTRLVKACGGSVVSRLEELSPKVLGRNCGLFEYVKIGEEYFCKFSQCTKPKACSVVLRAPSKDLLDELERNFYDAVKVAKNVFLCPKMCPGGGSTEMALSLCLEKFGGTDVERAVAERAAEALQAIPDILARNSGHPSPLDLVAELEAKQRQNRFFGIDGVLGEVADMRGRVMEPMAVKAQMLKSAFEAASLILRVDGVIQSTRSK</sequence>
<evidence type="ECO:0000256" key="4">
    <source>
        <dbReference type="ARBA" id="ARBA00023186"/>
    </source>
</evidence>
<evidence type="ECO:0008006" key="7">
    <source>
        <dbReference type="Google" id="ProtNLM"/>
    </source>
</evidence>
<dbReference type="InterPro" id="IPR027413">
    <property type="entry name" value="GROEL-like_equatorial_sf"/>
</dbReference>
<dbReference type="Pfam" id="PF00118">
    <property type="entry name" value="Cpn60_TCP1"/>
    <property type="match status" value="1"/>
</dbReference>
<reference evidence="6" key="1">
    <citation type="journal article" date="2024" name="Gigascience">
        <title>Chromosome-level genome of the poultry shaft louse Menopon gallinae provides insight into the host-switching and adaptive evolution of parasitic lice.</title>
        <authorList>
            <person name="Xu Y."/>
            <person name="Ma L."/>
            <person name="Liu S."/>
            <person name="Liang Y."/>
            <person name="Liu Q."/>
            <person name="He Z."/>
            <person name="Tian L."/>
            <person name="Duan Y."/>
            <person name="Cai W."/>
            <person name="Li H."/>
            <person name="Song F."/>
        </authorList>
    </citation>
    <scope>NUCLEOTIDE SEQUENCE</scope>
    <source>
        <strain evidence="6">Cailab_2023a</strain>
    </source>
</reference>
<accession>A0AAW2H7E8</accession>
<dbReference type="GO" id="GO:0016887">
    <property type="term" value="F:ATP hydrolysis activity"/>
    <property type="evidence" value="ECO:0007669"/>
    <property type="project" value="InterPro"/>
</dbReference>
<dbReference type="InterPro" id="IPR027410">
    <property type="entry name" value="TCP-1-like_intermed_sf"/>
</dbReference>
<dbReference type="PROSITE" id="PS00995">
    <property type="entry name" value="TCP1_3"/>
    <property type="match status" value="1"/>
</dbReference>
<dbReference type="Gene3D" id="3.50.7.10">
    <property type="entry name" value="GroEL"/>
    <property type="match status" value="1"/>
</dbReference>
<dbReference type="Gene3D" id="3.30.260.10">
    <property type="entry name" value="TCP-1-like chaperonin intermediate domain"/>
    <property type="match status" value="1"/>
</dbReference>
<dbReference type="InterPro" id="IPR002423">
    <property type="entry name" value="Cpn60/GroEL/TCP-1"/>
</dbReference>
<evidence type="ECO:0000256" key="1">
    <source>
        <dbReference type="ARBA" id="ARBA00008020"/>
    </source>
</evidence>
<dbReference type="SUPFAM" id="SSF54849">
    <property type="entry name" value="GroEL-intermediate domain like"/>
    <property type="match status" value="1"/>
</dbReference>